<dbReference type="RefSeq" id="XP_025365692.1">
    <property type="nucleotide sequence ID" value="XM_025509505.1"/>
</dbReference>
<dbReference type="PANTHER" id="PTHR44360:SF1">
    <property type="entry name" value="DNAJ HOMOLOG SUBFAMILY B MEMBER 9"/>
    <property type="match status" value="1"/>
</dbReference>
<dbReference type="GO" id="GO:0036503">
    <property type="term" value="P:ERAD pathway"/>
    <property type="evidence" value="ECO:0007669"/>
    <property type="project" value="TreeGrafter"/>
</dbReference>
<evidence type="ECO:0000313" key="6">
    <source>
        <dbReference type="Proteomes" id="UP000245884"/>
    </source>
</evidence>
<evidence type="ECO:0000259" key="4">
    <source>
        <dbReference type="PROSITE" id="PS50076"/>
    </source>
</evidence>
<feature type="transmembrane region" description="Helical" evidence="3">
    <location>
        <begin position="192"/>
        <end position="213"/>
    </location>
</feature>
<dbReference type="CDD" id="cd06257">
    <property type="entry name" value="DnaJ"/>
    <property type="match status" value="1"/>
</dbReference>
<feature type="region of interest" description="Disordered" evidence="2">
    <location>
        <begin position="493"/>
        <end position="542"/>
    </location>
</feature>
<keyword evidence="6" id="KW-1185">Reference proteome</keyword>
<dbReference type="GO" id="GO:0051087">
    <property type="term" value="F:protein-folding chaperone binding"/>
    <property type="evidence" value="ECO:0007669"/>
    <property type="project" value="TreeGrafter"/>
</dbReference>
<dbReference type="InterPro" id="IPR051948">
    <property type="entry name" value="Hsp70_co-chaperone_J-domain"/>
</dbReference>
<dbReference type="Pfam" id="PF00226">
    <property type="entry name" value="DnaJ"/>
    <property type="match status" value="1"/>
</dbReference>
<feature type="transmembrane region" description="Helical" evidence="3">
    <location>
        <begin position="161"/>
        <end position="180"/>
    </location>
</feature>
<keyword evidence="3" id="KW-0472">Membrane</keyword>
<keyword evidence="3" id="KW-1133">Transmembrane helix</keyword>
<feature type="compositionally biased region" description="Low complexity" evidence="2">
    <location>
        <begin position="464"/>
        <end position="475"/>
    </location>
</feature>
<organism evidence="5 6">
    <name type="scientific">Jaminaea rosea</name>
    <dbReference type="NCBI Taxonomy" id="1569628"/>
    <lineage>
        <taxon>Eukaryota</taxon>
        <taxon>Fungi</taxon>
        <taxon>Dikarya</taxon>
        <taxon>Basidiomycota</taxon>
        <taxon>Ustilaginomycotina</taxon>
        <taxon>Exobasidiomycetes</taxon>
        <taxon>Microstromatales</taxon>
        <taxon>Microstromatales incertae sedis</taxon>
        <taxon>Jaminaea</taxon>
    </lineage>
</organism>
<sequence>MSSALISYAPWLGWAFLPSLATKYLLDALYTSHLLPRPTTPQQAHSHATRTRILLIGAYLAYQFSTSLSSSEPTAYRLLDVDVEADVEVVKRSFRRLAKVHHPDKVGPSGERFFIALRRSHDVLTDSVRRFAYDRFGIAVLDWRGALTVREYMVIGLRESLLWWVVNSAIFAVLSWLNGLGGAAAGRAASPWSYWHLALLASLASAELFLVTAPARPPLLRQLLPRHTVGDLVAVLRQTYTSTIMAMRQILPLLGDVSPGVGEIKTLAEAHKFIEALAGEMDKLGVGALQMREQSDAVLRAEMEPFHALGHVEATSSSSASGGGATLRQRSDLERSFVDLMSQQLIDRSLQASPEVQRAIGERRAQEQQQQQQSSSAPSARPGSADAPSSIPPPPLPFSPGKISPTSPPTSPRSSTSGMSLQPRVSERRSSLSSSKGKRRSSSGAAGAEGAEAGGHKRTLTNGSSPLVFSSSVESDMGQRIVSGAAVVPNGAAFGLDVPAGLNGNGMPSGQQRQARDGVDPSRQVPPYPQSPKLGGTSTITF</sequence>
<evidence type="ECO:0000256" key="1">
    <source>
        <dbReference type="ARBA" id="ARBA00023186"/>
    </source>
</evidence>
<dbReference type="GO" id="GO:0005783">
    <property type="term" value="C:endoplasmic reticulum"/>
    <property type="evidence" value="ECO:0007669"/>
    <property type="project" value="TreeGrafter"/>
</dbReference>
<dbReference type="SUPFAM" id="SSF46565">
    <property type="entry name" value="Chaperone J-domain"/>
    <property type="match status" value="1"/>
</dbReference>
<dbReference type="InterPro" id="IPR001623">
    <property type="entry name" value="DnaJ_domain"/>
</dbReference>
<reference evidence="5 6" key="1">
    <citation type="journal article" date="2018" name="Mol. Biol. Evol.">
        <title>Broad Genomic Sampling Reveals a Smut Pathogenic Ancestry of the Fungal Clade Ustilaginomycotina.</title>
        <authorList>
            <person name="Kijpornyongpan T."/>
            <person name="Mondo S.J."/>
            <person name="Barry K."/>
            <person name="Sandor L."/>
            <person name="Lee J."/>
            <person name="Lipzen A."/>
            <person name="Pangilinan J."/>
            <person name="LaButti K."/>
            <person name="Hainaut M."/>
            <person name="Henrissat B."/>
            <person name="Grigoriev I.V."/>
            <person name="Spatafora J.W."/>
            <person name="Aime M.C."/>
        </authorList>
    </citation>
    <scope>NUCLEOTIDE SEQUENCE [LARGE SCALE GENOMIC DNA]</scope>
    <source>
        <strain evidence="5 6">MCA 5214</strain>
    </source>
</reference>
<keyword evidence="1" id="KW-0143">Chaperone</keyword>
<keyword evidence="3" id="KW-0812">Transmembrane</keyword>
<protein>
    <recommendedName>
        <fullName evidence="4">J domain-containing protein</fullName>
    </recommendedName>
</protein>
<dbReference type="InterPro" id="IPR036869">
    <property type="entry name" value="J_dom_sf"/>
</dbReference>
<feature type="region of interest" description="Disordered" evidence="2">
    <location>
        <begin position="361"/>
        <end position="476"/>
    </location>
</feature>
<dbReference type="STRING" id="1569628.A0A316V0K3"/>
<accession>A0A316V0K3</accession>
<evidence type="ECO:0000256" key="3">
    <source>
        <dbReference type="SAM" id="Phobius"/>
    </source>
</evidence>
<dbReference type="Gene3D" id="1.10.287.110">
    <property type="entry name" value="DnaJ domain"/>
    <property type="match status" value="1"/>
</dbReference>
<evidence type="ECO:0000256" key="2">
    <source>
        <dbReference type="SAM" id="MobiDB-lite"/>
    </source>
</evidence>
<dbReference type="AlphaFoldDB" id="A0A316V0K3"/>
<feature type="compositionally biased region" description="Low complexity" evidence="2">
    <location>
        <begin position="367"/>
        <end position="389"/>
    </location>
</feature>
<dbReference type="OrthoDB" id="10250354at2759"/>
<dbReference type="SMART" id="SM00271">
    <property type="entry name" value="DnaJ"/>
    <property type="match status" value="1"/>
</dbReference>
<dbReference type="Proteomes" id="UP000245884">
    <property type="component" value="Unassembled WGS sequence"/>
</dbReference>
<gene>
    <name evidence="5" type="ORF">BDZ90DRAFT_33370</name>
</gene>
<dbReference type="GeneID" id="37031328"/>
<dbReference type="GO" id="GO:0051787">
    <property type="term" value="F:misfolded protein binding"/>
    <property type="evidence" value="ECO:0007669"/>
    <property type="project" value="TreeGrafter"/>
</dbReference>
<dbReference type="EMBL" id="KZ819662">
    <property type="protein sequence ID" value="PWN31080.1"/>
    <property type="molecule type" value="Genomic_DNA"/>
</dbReference>
<feature type="domain" description="J" evidence="4">
    <location>
        <begin position="74"/>
        <end position="137"/>
    </location>
</feature>
<dbReference type="PANTHER" id="PTHR44360">
    <property type="entry name" value="DNAJ HOMOLOG SUBFAMILY B MEMBER 9"/>
    <property type="match status" value="1"/>
</dbReference>
<proteinExistence type="predicted"/>
<name>A0A316V0K3_9BASI</name>
<dbReference type="PROSITE" id="PS50076">
    <property type="entry name" value="DNAJ_2"/>
    <property type="match status" value="1"/>
</dbReference>
<evidence type="ECO:0000313" key="5">
    <source>
        <dbReference type="EMBL" id="PWN31080.1"/>
    </source>
</evidence>
<feature type="compositionally biased region" description="Low complexity" evidence="2">
    <location>
        <begin position="442"/>
        <end position="451"/>
    </location>
</feature>